<comment type="similarity">
    <text evidence="2">Belongs to the major facilitator superfamily. Monocarboxylate porter (TC 2.A.1.13) family.</text>
</comment>
<keyword evidence="4" id="KW-0812">Transmembrane</keyword>
<dbReference type="InterPro" id="IPR011701">
    <property type="entry name" value="MFS"/>
</dbReference>
<evidence type="ECO:0000256" key="3">
    <source>
        <dbReference type="SAM" id="MobiDB-lite"/>
    </source>
</evidence>
<feature type="compositionally biased region" description="Polar residues" evidence="3">
    <location>
        <begin position="1"/>
        <end position="22"/>
    </location>
</feature>
<name>A0AAQ3M0R0_9PEZI</name>
<sequence length="501" mass="53486">MADHTNSGHNEMNSDISNSSVASKEIGQEESNKNENRIESDPIATNDAEKQPNGQIRSTGGPPPPPDGGYGWVCVTCCAFINANTWGLNSSYGVFLAHYLANNLFPGAGRLEYAFVGGLSIGAAMLISPVATLTTRLFGTRTTLFIGIFLETGSFIGASFASQIWQLFLSQGICFGLGMGFLFVGSAGIPPQWFSTKRSLANGVSAAGSGVGGLVYSLAAGAIIKQLGLAWAFRILGIIACAFNSVCALLIRDRNKIIGSSQKMFESSLFKRPEYLLLNGYGFFSMLAYVVLIFSLANYANAIGLNAQQASVVSAVLNLGQALGRPPIGYFSDTIGRINMAAMMTFFSAFCVLFIWIFTKTYGVLIFYSIIGGTVAGTFWATIAPTAAEVVGLKNVPSALNLEWLVIALPTICSEPIALEIVKGTGGYLGAQLFTGFMYLAATICLIFLRGWKIGELNETARLKGLAAEDIDAVTSDGDQEDAAKAGRRSMVTNCWKWRKV</sequence>
<reference evidence="5 6" key="1">
    <citation type="submission" date="2023-11" db="EMBL/GenBank/DDBJ databases">
        <title>An acidophilic fungus is an integral part of prey digestion in a carnivorous sundew plant.</title>
        <authorList>
            <person name="Tsai I.J."/>
        </authorList>
    </citation>
    <scope>NUCLEOTIDE SEQUENCE [LARGE SCALE GENOMIC DNA]</scope>
    <source>
        <strain evidence="5">169a</strain>
    </source>
</reference>
<dbReference type="InterPro" id="IPR036259">
    <property type="entry name" value="MFS_trans_sf"/>
</dbReference>
<evidence type="ECO:0000313" key="5">
    <source>
        <dbReference type="EMBL" id="WPG99207.1"/>
    </source>
</evidence>
<dbReference type="Pfam" id="PF07690">
    <property type="entry name" value="MFS_1"/>
    <property type="match status" value="2"/>
</dbReference>
<dbReference type="Gene3D" id="1.20.1250.20">
    <property type="entry name" value="MFS general substrate transporter like domains"/>
    <property type="match status" value="2"/>
</dbReference>
<keyword evidence="4" id="KW-1133">Transmembrane helix</keyword>
<keyword evidence="6" id="KW-1185">Reference proteome</keyword>
<dbReference type="PANTHER" id="PTHR11360">
    <property type="entry name" value="MONOCARBOXYLATE TRANSPORTER"/>
    <property type="match status" value="1"/>
</dbReference>
<evidence type="ECO:0000256" key="2">
    <source>
        <dbReference type="ARBA" id="ARBA00006727"/>
    </source>
</evidence>
<gene>
    <name evidence="5" type="ORF">R9X50_00201800</name>
</gene>
<organism evidence="5 6">
    <name type="scientific">Acrodontium crateriforme</name>
    <dbReference type="NCBI Taxonomy" id="150365"/>
    <lineage>
        <taxon>Eukaryota</taxon>
        <taxon>Fungi</taxon>
        <taxon>Dikarya</taxon>
        <taxon>Ascomycota</taxon>
        <taxon>Pezizomycotina</taxon>
        <taxon>Dothideomycetes</taxon>
        <taxon>Dothideomycetidae</taxon>
        <taxon>Mycosphaerellales</taxon>
        <taxon>Teratosphaeriaceae</taxon>
        <taxon>Acrodontium</taxon>
    </lineage>
</organism>
<keyword evidence="4" id="KW-0472">Membrane</keyword>
<feature type="transmembrane region" description="Helical" evidence="4">
    <location>
        <begin position="338"/>
        <end position="358"/>
    </location>
</feature>
<comment type="subcellular location">
    <subcellularLocation>
        <location evidence="1">Membrane</location>
        <topology evidence="1">Multi-pass membrane protein</topology>
    </subcellularLocation>
</comment>
<feature type="region of interest" description="Disordered" evidence="3">
    <location>
        <begin position="1"/>
        <end position="63"/>
    </location>
</feature>
<feature type="compositionally biased region" description="Basic and acidic residues" evidence="3">
    <location>
        <begin position="26"/>
        <end position="40"/>
    </location>
</feature>
<protein>
    <recommendedName>
        <fullName evidence="7">MFS transporter</fullName>
    </recommendedName>
</protein>
<feature type="transmembrane region" description="Helical" evidence="4">
    <location>
        <begin position="201"/>
        <end position="224"/>
    </location>
</feature>
<dbReference type="SUPFAM" id="SSF103473">
    <property type="entry name" value="MFS general substrate transporter"/>
    <property type="match status" value="1"/>
</dbReference>
<accession>A0AAQ3M0R0</accession>
<dbReference type="PANTHER" id="PTHR11360:SF315">
    <property type="entry name" value="TRANSPORTER MCH2-RELATED"/>
    <property type="match status" value="1"/>
</dbReference>
<feature type="transmembrane region" description="Helical" evidence="4">
    <location>
        <begin position="143"/>
        <end position="162"/>
    </location>
</feature>
<feature type="transmembrane region" description="Helical" evidence="4">
    <location>
        <begin position="113"/>
        <end position="131"/>
    </location>
</feature>
<evidence type="ECO:0008006" key="7">
    <source>
        <dbReference type="Google" id="ProtNLM"/>
    </source>
</evidence>
<dbReference type="GO" id="GO:0022857">
    <property type="term" value="F:transmembrane transporter activity"/>
    <property type="evidence" value="ECO:0007669"/>
    <property type="project" value="InterPro"/>
</dbReference>
<dbReference type="CDD" id="cd17352">
    <property type="entry name" value="MFS_MCT_SLC16"/>
    <property type="match status" value="1"/>
</dbReference>
<feature type="transmembrane region" description="Helical" evidence="4">
    <location>
        <begin position="429"/>
        <end position="449"/>
    </location>
</feature>
<feature type="transmembrane region" description="Helical" evidence="4">
    <location>
        <begin position="365"/>
        <end position="383"/>
    </location>
</feature>
<feature type="transmembrane region" description="Helical" evidence="4">
    <location>
        <begin position="168"/>
        <end position="189"/>
    </location>
</feature>
<dbReference type="Proteomes" id="UP001303373">
    <property type="component" value="Chromosome 3"/>
</dbReference>
<evidence type="ECO:0000256" key="4">
    <source>
        <dbReference type="SAM" id="Phobius"/>
    </source>
</evidence>
<feature type="transmembrane region" description="Helical" evidence="4">
    <location>
        <begin position="275"/>
        <end position="297"/>
    </location>
</feature>
<feature type="transmembrane region" description="Helical" evidence="4">
    <location>
        <begin position="230"/>
        <end position="251"/>
    </location>
</feature>
<dbReference type="GO" id="GO:0016020">
    <property type="term" value="C:membrane"/>
    <property type="evidence" value="ECO:0007669"/>
    <property type="project" value="UniProtKB-SubCell"/>
</dbReference>
<dbReference type="AlphaFoldDB" id="A0AAQ3M0R0"/>
<dbReference type="InterPro" id="IPR050327">
    <property type="entry name" value="Proton-linked_MCT"/>
</dbReference>
<evidence type="ECO:0000256" key="1">
    <source>
        <dbReference type="ARBA" id="ARBA00004141"/>
    </source>
</evidence>
<dbReference type="EMBL" id="CP138582">
    <property type="protein sequence ID" value="WPG99207.1"/>
    <property type="molecule type" value="Genomic_DNA"/>
</dbReference>
<evidence type="ECO:0000313" key="6">
    <source>
        <dbReference type="Proteomes" id="UP001303373"/>
    </source>
</evidence>
<proteinExistence type="inferred from homology"/>